<dbReference type="Pfam" id="PF06687">
    <property type="entry name" value="SUR7"/>
    <property type="match status" value="1"/>
</dbReference>
<dbReference type="GO" id="GO:0031505">
    <property type="term" value="P:fungal-type cell wall organization"/>
    <property type="evidence" value="ECO:0007669"/>
    <property type="project" value="TreeGrafter"/>
</dbReference>
<dbReference type="PANTHER" id="PTHR28019:SF7">
    <property type="entry name" value="SUR7 PROTEIN"/>
    <property type="match status" value="1"/>
</dbReference>
<dbReference type="EMBL" id="ML996105">
    <property type="protein sequence ID" value="KAF2739154.1"/>
    <property type="molecule type" value="Genomic_DNA"/>
</dbReference>
<feature type="transmembrane region" description="Helical" evidence="1">
    <location>
        <begin position="255"/>
        <end position="275"/>
    </location>
</feature>
<dbReference type="InterPro" id="IPR009571">
    <property type="entry name" value="SUR7/Rim9-like_fungi"/>
</dbReference>
<sequence length="295" mass="31753">MRPTALIPALCCVVALVLSFLCLFAGHKKGFMEDYHYLTLNTSRIGQNLVNSTLDLPDNPFTNLINNVTSSFGNEINDATADLAEALGIEDWYSAHLLDYCYGDYTPAALANATVKQDDIHKNISGCSNRTAAFAFNPTTIIENALNESGVDVSLQDLNWPDDIQRGIDALRILTKTMFILYCIAIGFIGVSLLAALPAVFASGRLAACLNILVATLAFIAIGLASALSTAVIVKGADVINKYGQEVGVEAHKGSKFMAITWAATAAMFVALVLWCVETCIGHRRRRGTYVAKHG</sequence>
<dbReference type="AlphaFoldDB" id="A0A9P4V5U8"/>
<comment type="caution">
    <text evidence="2">The sequence shown here is derived from an EMBL/GenBank/DDBJ whole genome shotgun (WGS) entry which is preliminary data.</text>
</comment>
<keyword evidence="1" id="KW-0472">Membrane</keyword>
<evidence type="ECO:0000313" key="2">
    <source>
        <dbReference type="EMBL" id="KAF2739154.1"/>
    </source>
</evidence>
<dbReference type="InterPro" id="IPR052413">
    <property type="entry name" value="SUR7_domain"/>
</dbReference>
<organism evidence="2 3">
    <name type="scientific">Polyplosphaeria fusca</name>
    <dbReference type="NCBI Taxonomy" id="682080"/>
    <lineage>
        <taxon>Eukaryota</taxon>
        <taxon>Fungi</taxon>
        <taxon>Dikarya</taxon>
        <taxon>Ascomycota</taxon>
        <taxon>Pezizomycotina</taxon>
        <taxon>Dothideomycetes</taxon>
        <taxon>Pleosporomycetidae</taxon>
        <taxon>Pleosporales</taxon>
        <taxon>Tetraplosphaeriaceae</taxon>
        <taxon>Polyplosphaeria</taxon>
    </lineage>
</organism>
<keyword evidence="1" id="KW-1133">Transmembrane helix</keyword>
<feature type="transmembrane region" description="Helical" evidence="1">
    <location>
        <begin position="212"/>
        <end position="234"/>
    </location>
</feature>
<reference evidence="2" key="1">
    <citation type="journal article" date="2020" name="Stud. Mycol.">
        <title>101 Dothideomycetes genomes: a test case for predicting lifestyles and emergence of pathogens.</title>
        <authorList>
            <person name="Haridas S."/>
            <person name="Albert R."/>
            <person name="Binder M."/>
            <person name="Bloem J."/>
            <person name="Labutti K."/>
            <person name="Salamov A."/>
            <person name="Andreopoulos B."/>
            <person name="Baker S."/>
            <person name="Barry K."/>
            <person name="Bills G."/>
            <person name="Bluhm B."/>
            <person name="Cannon C."/>
            <person name="Castanera R."/>
            <person name="Culley D."/>
            <person name="Daum C."/>
            <person name="Ezra D."/>
            <person name="Gonzalez J."/>
            <person name="Henrissat B."/>
            <person name="Kuo A."/>
            <person name="Liang C."/>
            <person name="Lipzen A."/>
            <person name="Lutzoni F."/>
            <person name="Magnuson J."/>
            <person name="Mondo S."/>
            <person name="Nolan M."/>
            <person name="Ohm R."/>
            <person name="Pangilinan J."/>
            <person name="Park H.-J."/>
            <person name="Ramirez L."/>
            <person name="Alfaro M."/>
            <person name="Sun H."/>
            <person name="Tritt A."/>
            <person name="Yoshinaga Y."/>
            <person name="Zwiers L.-H."/>
            <person name="Turgeon B."/>
            <person name="Goodwin S."/>
            <person name="Spatafora J."/>
            <person name="Crous P."/>
            <person name="Grigoriev I."/>
        </authorList>
    </citation>
    <scope>NUCLEOTIDE SEQUENCE</scope>
    <source>
        <strain evidence="2">CBS 125425</strain>
    </source>
</reference>
<proteinExistence type="predicted"/>
<keyword evidence="1" id="KW-0812">Transmembrane</keyword>
<evidence type="ECO:0000256" key="1">
    <source>
        <dbReference type="SAM" id="Phobius"/>
    </source>
</evidence>
<gene>
    <name evidence="2" type="ORF">EJ04DRAFT_519677</name>
</gene>
<dbReference type="OrthoDB" id="4159154at2759"/>
<dbReference type="PANTHER" id="PTHR28019">
    <property type="entry name" value="CELL MEMBRANE PROTEIN YLR413W-RELATED"/>
    <property type="match status" value="1"/>
</dbReference>
<dbReference type="Proteomes" id="UP000799444">
    <property type="component" value="Unassembled WGS sequence"/>
</dbReference>
<dbReference type="GO" id="GO:0005886">
    <property type="term" value="C:plasma membrane"/>
    <property type="evidence" value="ECO:0007669"/>
    <property type="project" value="InterPro"/>
</dbReference>
<evidence type="ECO:0000313" key="3">
    <source>
        <dbReference type="Proteomes" id="UP000799444"/>
    </source>
</evidence>
<feature type="transmembrane region" description="Helical" evidence="1">
    <location>
        <begin position="6"/>
        <end position="26"/>
    </location>
</feature>
<protein>
    <submittedName>
        <fullName evidence="2">Integral membrane protein-like protein</fullName>
    </submittedName>
</protein>
<feature type="transmembrane region" description="Helical" evidence="1">
    <location>
        <begin position="179"/>
        <end position="200"/>
    </location>
</feature>
<name>A0A9P4V5U8_9PLEO</name>
<accession>A0A9P4V5U8</accession>
<dbReference type="GO" id="GO:0051285">
    <property type="term" value="C:cell cortex of cell tip"/>
    <property type="evidence" value="ECO:0007669"/>
    <property type="project" value="TreeGrafter"/>
</dbReference>
<keyword evidence="3" id="KW-1185">Reference proteome</keyword>